<feature type="compositionally biased region" description="Polar residues" evidence="10">
    <location>
        <begin position="1"/>
        <end position="13"/>
    </location>
</feature>
<keyword evidence="3 8" id="KW-0694">RNA-binding</keyword>
<dbReference type="GO" id="GO:0006412">
    <property type="term" value="P:translation"/>
    <property type="evidence" value="ECO:0007669"/>
    <property type="project" value="UniProtKB-UniRule"/>
</dbReference>
<dbReference type="GO" id="GO:0005737">
    <property type="term" value="C:cytoplasm"/>
    <property type="evidence" value="ECO:0007669"/>
    <property type="project" value="UniProtKB-ARBA"/>
</dbReference>
<dbReference type="PROSITE" id="PS00585">
    <property type="entry name" value="RIBOSOMAL_S5"/>
    <property type="match status" value="1"/>
</dbReference>
<dbReference type="Pfam" id="PF03719">
    <property type="entry name" value="Ribosomal_S5_C"/>
    <property type="match status" value="1"/>
</dbReference>
<keyword evidence="2 8" id="KW-0699">rRNA-binding</keyword>
<dbReference type="Proteomes" id="UP000028523">
    <property type="component" value="Unassembled WGS sequence"/>
</dbReference>
<reference evidence="12 13" key="1">
    <citation type="journal article" date="2014" name="PLoS ONE">
        <title>Reduction of Hydrogen Peroxide Accumulation and Toxicity by a Catalase from Mycoplasma iowae.</title>
        <authorList>
            <person name="Pritchard R.E."/>
            <person name="Prassinos A.J."/>
            <person name="Osborne J.D."/>
            <person name="Raviv Z."/>
            <person name="Balish M.F."/>
        </authorList>
    </citation>
    <scope>NUCLEOTIDE SEQUENCE [LARGE SCALE GENOMIC DNA]</scope>
    <source>
        <strain evidence="12 13">DK-CPA</strain>
    </source>
</reference>
<keyword evidence="13" id="KW-1185">Reference proteome</keyword>
<dbReference type="InterPro" id="IPR000851">
    <property type="entry name" value="Ribosomal_uS5"/>
</dbReference>
<keyword evidence="4 8" id="KW-0689">Ribosomal protein</keyword>
<dbReference type="PROSITE" id="PS50881">
    <property type="entry name" value="S5_DSRBD"/>
    <property type="match status" value="1"/>
</dbReference>
<name>A0A084U337_MALIO</name>
<evidence type="ECO:0000256" key="1">
    <source>
        <dbReference type="ARBA" id="ARBA00008945"/>
    </source>
</evidence>
<evidence type="ECO:0000256" key="8">
    <source>
        <dbReference type="HAMAP-Rule" id="MF_01307"/>
    </source>
</evidence>
<gene>
    <name evidence="8 12" type="primary">rpsE</name>
    <name evidence="12" type="ORF">P271_206</name>
</gene>
<dbReference type="SUPFAM" id="SSF54211">
    <property type="entry name" value="Ribosomal protein S5 domain 2-like"/>
    <property type="match status" value="1"/>
</dbReference>
<dbReference type="InterPro" id="IPR005712">
    <property type="entry name" value="Ribosomal_uS5_bac-type"/>
</dbReference>
<dbReference type="InterPro" id="IPR013810">
    <property type="entry name" value="Ribosomal_uS5_N"/>
</dbReference>
<evidence type="ECO:0000256" key="10">
    <source>
        <dbReference type="SAM" id="MobiDB-lite"/>
    </source>
</evidence>
<comment type="similarity">
    <text evidence="1 8 9">Belongs to the universal ribosomal protein uS5 family.</text>
</comment>
<feature type="domain" description="S5 DRBM" evidence="11">
    <location>
        <begin position="58"/>
        <end position="121"/>
    </location>
</feature>
<dbReference type="HAMAP" id="MF_01307_B">
    <property type="entry name" value="Ribosomal_uS5_B"/>
    <property type="match status" value="1"/>
</dbReference>
<protein>
    <recommendedName>
        <fullName evidence="6 8">Small ribosomal subunit protein uS5</fullName>
    </recommendedName>
</protein>
<evidence type="ECO:0000256" key="6">
    <source>
        <dbReference type="ARBA" id="ARBA00035255"/>
    </source>
</evidence>
<dbReference type="GO" id="GO:0019843">
    <property type="term" value="F:rRNA binding"/>
    <property type="evidence" value="ECO:0007669"/>
    <property type="project" value="UniProtKB-UniRule"/>
</dbReference>
<proteinExistence type="inferred from homology"/>
<accession>A0A084U337</accession>
<dbReference type="Gene3D" id="3.30.160.20">
    <property type="match status" value="1"/>
</dbReference>
<dbReference type="RefSeq" id="WP_036452336.1">
    <property type="nucleotide sequence ID" value="NZ_AWQU01000085.1"/>
</dbReference>
<comment type="domain">
    <text evidence="8">The N-terminal domain interacts with the head of the 30S subunit; the C-terminal domain interacts with the body and contacts protein S4. The interaction surface between S4 and S5 is involved in control of translational fidelity.</text>
</comment>
<dbReference type="PANTHER" id="PTHR48277:SF1">
    <property type="entry name" value="MITOCHONDRIAL RIBOSOMAL PROTEIN S5"/>
    <property type="match status" value="1"/>
</dbReference>
<evidence type="ECO:0000259" key="11">
    <source>
        <dbReference type="PROSITE" id="PS50881"/>
    </source>
</evidence>
<feature type="region of interest" description="Disordered" evidence="10">
    <location>
        <begin position="1"/>
        <end position="58"/>
    </location>
</feature>
<dbReference type="NCBIfam" id="TIGR01021">
    <property type="entry name" value="rpsE_bact"/>
    <property type="match status" value="1"/>
</dbReference>
<evidence type="ECO:0000256" key="4">
    <source>
        <dbReference type="ARBA" id="ARBA00022980"/>
    </source>
</evidence>
<dbReference type="InterPro" id="IPR018192">
    <property type="entry name" value="Ribosomal_uS5_N_CS"/>
</dbReference>
<keyword evidence="5 8" id="KW-0687">Ribonucleoprotein</keyword>
<comment type="subunit">
    <text evidence="7 8">Part of the 30S ribosomal subunit. Contacts proteins S4 and S8.</text>
</comment>
<evidence type="ECO:0000256" key="3">
    <source>
        <dbReference type="ARBA" id="ARBA00022884"/>
    </source>
</evidence>
<evidence type="ECO:0000256" key="5">
    <source>
        <dbReference type="ARBA" id="ARBA00023274"/>
    </source>
</evidence>
<organism evidence="12 13">
    <name type="scientific">Malacoplasma iowae DK-CPA</name>
    <dbReference type="NCBI Taxonomy" id="1394179"/>
    <lineage>
        <taxon>Bacteria</taxon>
        <taxon>Bacillati</taxon>
        <taxon>Mycoplasmatota</taxon>
        <taxon>Mycoplasmoidales</taxon>
        <taxon>Mycoplasmoidaceae</taxon>
        <taxon>Malacoplasma</taxon>
    </lineage>
</organism>
<comment type="function">
    <text evidence="8">Located at the back of the 30S subunit body where it stabilizes the conformation of the head with respect to the body.</text>
</comment>
<dbReference type="InterPro" id="IPR014721">
    <property type="entry name" value="Ribsml_uS5_D2-typ_fold_subgr"/>
</dbReference>
<dbReference type="GO" id="GO:0003735">
    <property type="term" value="F:structural constituent of ribosome"/>
    <property type="evidence" value="ECO:0007669"/>
    <property type="project" value="UniProtKB-UniRule"/>
</dbReference>
<dbReference type="SUPFAM" id="SSF54768">
    <property type="entry name" value="dsRNA-binding domain-like"/>
    <property type="match status" value="1"/>
</dbReference>
<sequence length="212" mass="23204">MEEIKNQSTAQNEQVKEDKKVLKKTETNNKFSSNRPNKDNNKDSNSREKAPRTSMTGYEEKVVGVKRISKTTKGGRNMRFSALVVIGDKKGSIGFGMGKSIEVPVAIKKALKNAKNNMVKVKMTKKATVFHETIGKHGAGRVLLKPAVEGTGIIAGGPIKVVLELAGFKDVYSKNLGKNTSLNMVRATVKGLLSQKTPKEIAHLRDKKLSEL</sequence>
<evidence type="ECO:0000313" key="13">
    <source>
        <dbReference type="Proteomes" id="UP000028523"/>
    </source>
</evidence>
<dbReference type="FunFam" id="3.30.230.10:FF:000002">
    <property type="entry name" value="30S ribosomal protein S5"/>
    <property type="match status" value="1"/>
</dbReference>
<evidence type="ECO:0000313" key="12">
    <source>
        <dbReference type="EMBL" id="KFB07373.1"/>
    </source>
</evidence>
<dbReference type="FunFam" id="3.30.160.20:FF:000001">
    <property type="entry name" value="30S ribosomal protein S5"/>
    <property type="match status" value="1"/>
</dbReference>
<dbReference type="PANTHER" id="PTHR48277">
    <property type="entry name" value="MITOCHONDRIAL RIBOSOMAL PROTEIN S5"/>
    <property type="match status" value="1"/>
</dbReference>
<dbReference type="GO" id="GO:0015935">
    <property type="term" value="C:small ribosomal subunit"/>
    <property type="evidence" value="ECO:0007669"/>
    <property type="project" value="InterPro"/>
</dbReference>
<dbReference type="AlphaFoldDB" id="A0A084U337"/>
<dbReference type="InterPro" id="IPR020568">
    <property type="entry name" value="Ribosomal_Su5_D2-typ_SF"/>
</dbReference>
<dbReference type="EMBL" id="AWQU01000085">
    <property type="protein sequence ID" value="KFB07373.1"/>
    <property type="molecule type" value="Genomic_DNA"/>
</dbReference>
<feature type="compositionally biased region" description="Basic and acidic residues" evidence="10">
    <location>
        <begin position="14"/>
        <end position="27"/>
    </location>
</feature>
<dbReference type="GO" id="GO:0042254">
    <property type="term" value="P:ribosome biogenesis"/>
    <property type="evidence" value="ECO:0007669"/>
    <property type="project" value="UniProtKB-ARBA"/>
</dbReference>
<comment type="caution">
    <text evidence="12">The sequence shown here is derived from an EMBL/GenBank/DDBJ whole genome shotgun (WGS) entry which is preliminary data.</text>
</comment>
<dbReference type="Gene3D" id="3.30.230.10">
    <property type="match status" value="1"/>
</dbReference>
<evidence type="ECO:0000256" key="9">
    <source>
        <dbReference type="RuleBase" id="RU003823"/>
    </source>
</evidence>
<feature type="compositionally biased region" description="Basic and acidic residues" evidence="10">
    <location>
        <begin position="36"/>
        <end position="51"/>
    </location>
</feature>
<comment type="function">
    <text evidence="8">With S4 and S12 plays an important role in translational accuracy.</text>
</comment>
<evidence type="ECO:0000256" key="7">
    <source>
        <dbReference type="ARBA" id="ARBA00062000"/>
    </source>
</evidence>
<evidence type="ECO:0000256" key="2">
    <source>
        <dbReference type="ARBA" id="ARBA00022730"/>
    </source>
</evidence>
<dbReference type="InterPro" id="IPR005324">
    <property type="entry name" value="Ribosomal_uS5_C"/>
</dbReference>
<dbReference type="Pfam" id="PF00333">
    <property type="entry name" value="Ribosomal_S5"/>
    <property type="match status" value="1"/>
</dbReference>